<accession>A0AA97NWN7</accession>
<organism evidence="2">
    <name type="scientific">Pyricularia oryzae (strain Y34)</name>
    <name type="common">Rice blast fungus</name>
    <name type="synonym">Magnaporthe oryzae</name>
    <dbReference type="NCBI Taxonomy" id="1143189"/>
    <lineage>
        <taxon>Eukaryota</taxon>
        <taxon>Fungi</taxon>
        <taxon>Dikarya</taxon>
        <taxon>Ascomycota</taxon>
        <taxon>Pezizomycotina</taxon>
        <taxon>Sordariomycetes</taxon>
        <taxon>Sordariomycetidae</taxon>
        <taxon>Magnaporthales</taxon>
        <taxon>Pyriculariaceae</taxon>
        <taxon>Pyricularia</taxon>
    </lineage>
</organism>
<gene>
    <name evidence="2" type="ORF">OOU_Y34scaffold00584g23</name>
</gene>
<feature type="compositionally biased region" description="Basic and acidic residues" evidence="1">
    <location>
        <begin position="19"/>
        <end position="33"/>
    </location>
</feature>
<reference evidence="2" key="1">
    <citation type="journal article" date="2012" name="PLoS Genet.">
        <title>Comparative analysis of the genomes of two field isolates of the rice blast fungus Magnaporthe oryzae.</title>
        <authorList>
            <person name="Xue M."/>
            <person name="Yang J."/>
            <person name="Li Z."/>
            <person name="Hu S."/>
            <person name="Yao N."/>
            <person name="Dean R.A."/>
            <person name="Zhao W."/>
            <person name="Shen M."/>
            <person name="Zhang H."/>
            <person name="Li C."/>
            <person name="Liu L."/>
            <person name="Cao L."/>
            <person name="Xu X."/>
            <person name="Xing Y."/>
            <person name="Hsiang T."/>
            <person name="Zhang Z."/>
            <person name="Xu J.R."/>
            <person name="Peng Y.L."/>
        </authorList>
    </citation>
    <scope>NUCLEOTIDE SEQUENCE</scope>
    <source>
        <strain evidence="2">Y34</strain>
    </source>
</reference>
<proteinExistence type="predicted"/>
<dbReference type="Proteomes" id="UP000011086">
    <property type="component" value="Unassembled WGS sequence"/>
</dbReference>
<evidence type="ECO:0000313" key="2">
    <source>
        <dbReference type="EMBL" id="ELQ37690.1"/>
    </source>
</evidence>
<dbReference type="AlphaFoldDB" id="A0AA97NWN7"/>
<dbReference type="EMBL" id="JH793066">
    <property type="protein sequence ID" value="ELQ37690.1"/>
    <property type="molecule type" value="Genomic_DNA"/>
</dbReference>
<sequence length="92" mass="9425">MTAGLGQFRLHAMEVEFHTQQIADHDRKRDRLPEGPAGPPLSVTGGNSPVGDASACSGNGGCRSVGGMAAGEQVLARKLILTRRADGAGGEV</sequence>
<evidence type="ECO:0000256" key="1">
    <source>
        <dbReference type="SAM" id="MobiDB-lite"/>
    </source>
</evidence>
<protein>
    <submittedName>
        <fullName evidence="2">Uncharacterized protein</fullName>
    </submittedName>
</protein>
<feature type="region of interest" description="Disordered" evidence="1">
    <location>
        <begin position="19"/>
        <end position="56"/>
    </location>
</feature>
<name>A0AA97NWN7_PYRO3</name>